<dbReference type="InterPro" id="IPR036188">
    <property type="entry name" value="FAD/NAD-bd_sf"/>
</dbReference>
<protein>
    <recommendedName>
        <fullName evidence="1">Amine oxidase domain-containing protein</fullName>
    </recommendedName>
</protein>
<dbReference type="Proteomes" id="UP000518752">
    <property type="component" value="Unassembled WGS sequence"/>
</dbReference>
<dbReference type="SUPFAM" id="SSF54373">
    <property type="entry name" value="FAD-linked reductases, C-terminal domain"/>
    <property type="match status" value="1"/>
</dbReference>
<comment type="caution">
    <text evidence="2">The sequence shown here is derived from an EMBL/GenBank/DDBJ whole genome shotgun (WGS) entry which is preliminary data.</text>
</comment>
<organism evidence="2 3">
    <name type="scientific">Collybiopsis confluens</name>
    <dbReference type="NCBI Taxonomy" id="2823264"/>
    <lineage>
        <taxon>Eukaryota</taxon>
        <taxon>Fungi</taxon>
        <taxon>Dikarya</taxon>
        <taxon>Basidiomycota</taxon>
        <taxon>Agaricomycotina</taxon>
        <taxon>Agaricomycetes</taxon>
        <taxon>Agaricomycetidae</taxon>
        <taxon>Agaricales</taxon>
        <taxon>Marasmiineae</taxon>
        <taxon>Omphalotaceae</taxon>
        <taxon>Collybiopsis</taxon>
    </lineage>
</organism>
<dbReference type="EMBL" id="JAACJN010000331">
    <property type="protein sequence ID" value="KAF5347702.1"/>
    <property type="molecule type" value="Genomic_DNA"/>
</dbReference>
<dbReference type="OrthoDB" id="7777654at2759"/>
<dbReference type="Gene3D" id="3.50.50.60">
    <property type="entry name" value="FAD/NAD(P)-binding domain"/>
    <property type="match status" value="1"/>
</dbReference>
<evidence type="ECO:0000259" key="1">
    <source>
        <dbReference type="Pfam" id="PF01593"/>
    </source>
</evidence>
<dbReference type="PANTHER" id="PTHR10742">
    <property type="entry name" value="FLAVIN MONOAMINE OXIDASE"/>
    <property type="match status" value="1"/>
</dbReference>
<dbReference type="Gene3D" id="1.10.10.1620">
    <property type="match status" value="1"/>
</dbReference>
<dbReference type="InterPro" id="IPR002937">
    <property type="entry name" value="Amino_oxidase"/>
</dbReference>
<dbReference type="Gene3D" id="3.90.660.10">
    <property type="match status" value="2"/>
</dbReference>
<dbReference type="GO" id="GO:0001716">
    <property type="term" value="F:L-amino-acid oxidase activity"/>
    <property type="evidence" value="ECO:0007669"/>
    <property type="project" value="TreeGrafter"/>
</dbReference>
<evidence type="ECO:0000313" key="3">
    <source>
        <dbReference type="Proteomes" id="UP000518752"/>
    </source>
</evidence>
<dbReference type="InterPro" id="IPR050281">
    <property type="entry name" value="Flavin_monoamine_oxidase"/>
</dbReference>
<dbReference type="Pfam" id="PF01593">
    <property type="entry name" value="Amino_oxidase"/>
    <property type="match status" value="1"/>
</dbReference>
<dbReference type="GO" id="GO:0009063">
    <property type="term" value="P:amino acid catabolic process"/>
    <property type="evidence" value="ECO:0007669"/>
    <property type="project" value="TreeGrafter"/>
</dbReference>
<proteinExistence type="predicted"/>
<sequence length="668" mass="74871">MSSGADIPDIRSKVARYFTNKKLRELETINPKIKVDAAKFPYFLYRHSASDQQAGTTAIDPSLPSGPIFVPEDQAISWKDLYGLFQDDLTKTHGPGSRRLPTESAPLWYSVAIIGAGVAGLRIAKLLQDRKISYKIFEASTRPGGRVFTYDFASKPPSNPQGKHDYYDVGAMRFPDTAASQKTIALFEELGLGERVIPYVFSRENAIMYFNGIKSTALQTEGPGDHFKDETVPEIFLNKSHVDLSGKKIFGADACLYAAYDPFRAALVEDFDQGWEKLMAYDRSSVRSYLTHEAQYPIPVAHWLETRNSGTGGFDSSFAEAILESLEFNYPTGGVQWKCLDGGSEVFIDKMVEQLQSKPSYNQRVTSVKYIEREPGDGVPEMQIDYVDETTGNQRHEFYNHVVSTTTFAALSTIDTSEVQMSYIQRQAIRSLLYGAAIKVGIKFSSRWWEKTGINQRGASSYTDRLSRVVVYPSAGIGEDGPGVLMVTYNWNQDASRFGALIKNPDWSEQLDPDRERPRSEKQLLELLYKDLAALHGVSIDDLRRDTLDYHVFDWYHSPHTMGAYAHFGPGQYSTLWPDIVQSAGLGRFHFAGELASANHAWVAGALDSAERVVREIAYMDFLPTVPQLDGKYEGSSVFSDDQSAHKYYVKGLFGKEVEEAMSRKANF</sequence>
<dbReference type="PANTHER" id="PTHR10742:SF342">
    <property type="entry name" value="AMINE OXIDASE"/>
    <property type="match status" value="1"/>
</dbReference>
<evidence type="ECO:0000313" key="2">
    <source>
        <dbReference type="EMBL" id="KAF5347702.1"/>
    </source>
</evidence>
<name>A0A8H5CTK1_9AGAR</name>
<gene>
    <name evidence="2" type="ORF">D9757_013501</name>
</gene>
<dbReference type="SUPFAM" id="SSF51905">
    <property type="entry name" value="FAD/NAD(P)-binding domain"/>
    <property type="match status" value="1"/>
</dbReference>
<keyword evidence="3" id="KW-1185">Reference proteome</keyword>
<feature type="domain" description="Amine oxidase" evidence="1">
    <location>
        <begin position="118"/>
        <end position="617"/>
    </location>
</feature>
<accession>A0A8H5CTK1</accession>
<dbReference type="AlphaFoldDB" id="A0A8H5CTK1"/>
<reference evidence="2 3" key="1">
    <citation type="journal article" date="2020" name="ISME J.">
        <title>Uncovering the hidden diversity of litter-decomposition mechanisms in mushroom-forming fungi.</title>
        <authorList>
            <person name="Floudas D."/>
            <person name="Bentzer J."/>
            <person name="Ahren D."/>
            <person name="Johansson T."/>
            <person name="Persson P."/>
            <person name="Tunlid A."/>
        </authorList>
    </citation>
    <scope>NUCLEOTIDE SEQUENCE [LARGE SCALE GENOMIC DNA]</scope>
    <source>
        <strain evidence="2 3">CBS 406.79</strain>
    </source>
</reference>